<keyword evidence="1" id="KW-1133">Transmembrane helix</keyword>
<keyword evidence="2" id="KW-1185">Reference proteome</keyword>
<organism evidence="2 3">
    <name type="scientific">Saccoglossus kowalevskii</name>
    <name type="common">Acorn worm</name>
    <dbReference type="NCBI Taxonomy" id="10224"/>
    <lineage>
        <taxon>Eukaryota</taxon>
        <taxon>Metazoa</taxon>
        <taxon>Hemichordata</taxon>
        <taxon>Enteropneusta</taxon>
        <taxon>Harrimaniidae</taxon>
        <taxon>Saccoglossus</taxon>
    </lineage>
</organism>
<accession>A0ABM0GND4</accession>
<sequence>MTGKESPVETENLSFEMKTCQQLLWEVFMFVTFLTSQVECLTKIRLQLDFATEETIDIVFGEPNTLTFDIDIVAQGDGLQTGADLAMVAFLASGGSNSLIDDTKKTPDYNITLSDEQNVQVIQASPKGHGETEIVNTFTSVDVILDFTGTPGCYDTTATPGNPYELICIYVDSVGERVTDTVVPDTYCIELDSCKSIITEDDSGVPTLTEPSGADIDIIYGTSKTFDLEISTTPTDNTETADLPLAAFAVEVFIATSVNGDNATHTVNATLDTPTTAVTPSTEFIIDFTATLPDLSGLNCEVHTHVCVSINPDVGAPWQWGSGTDPKIACSALTCTSEIEADPVPIVTSNPSGDLDIVMGITTESFNLDITLTTGHHSAEITDDVFDMFTVVVYLASANDGSDPTDKVDGVVSSQDVTIEPDVGSEGNPVVINVVAEDMDTTDLNCDDYSYICANITSKIEDVWTWANASTDAIVSCVAISTCIGNITADVTLANNGGGSLEVELGEVIAFDLDIAIDVIDDSALVDNNGNNMFNIKVYLSGDDVGSNASPKMDATGISSSEVVLSTGVGATTLASIQADVNTDGFSCAVFTHVCVDVEPKSTAPYESWQWSDEMVKVACYEFDDCTIQVTDDTITVEPNAASDLDIIMGITDEEFILDITILTGSETGEIMDSADELFDIQIYVASDDIGTTDLNKGDAIVSEYNVTIDTVANTTGITATLSDYDLTGRSCADYSYICIDMGPVGVQWAWNDTVDPHVSCVPIGTCTSSITDGDISITSDDLTIDMGKRKVFDLEVTIPVVEHSAAIEGDANVLFSMHLYLWHNELNTTSKPVRADVISETVTMTEGSDTVISSVRADIGLFGLSCDDYTDICVSISPEDEASWVWHDKVVSVEACELLGACTTQVEGTSIAIAATSGTDLDIVMGTTSVYYLDITINTGEETGLITDNGDNLFDIEFFLFQSSIQDGGSRSHVTAAVPTYLVTLKNSSMTELINVNNTDYPDDLLGLECSAWTSLCVAITPASAEWTWADSIVSYQACTSITGCTTVLTPASEPVIISAHNSAQISIAMGASETVSLDISIGTAGTNTGKLSDAANALFSINIYLAADSSGANSSAKMAATVPSTSVTIAENDQSVISGVVATFDLTVNVCEDYSHICADVTPASNEWSWFDHTDPEMGCSVIEVCTTAPTIDVSVANNANGDLTVQMGESNTFNFDVTITETSGDAVTGTDLYTINAYIATDSMGSNPKPSSTVSASIPDNTIGFSDGTPAELINVQAVMDFSSVITCQQATSLYYSHACVDLSENSGANPLWSMTSLSTSTACVQLTSCSSQTILSFDLSALDVIGPTNGKVTQGENVDVTFDVTITSTPSSSSVTGNDNWKIKGFLAETSTGGSPTTKVESTAASMEDHVGQNLNGGASYEFTSVIVTLPPQSECGNLGYFCVELTQGDGADWFFDPFDSSLNTLCTAVTCGAAAGNMVCVSILLSILGTLVSLWFNV</sequence>
<reference evidence="3" key="1">
    <citation type="submission" date="2025-08" db="UniProtKB">
        <authorList>
            <consortium name="RefSeq"/>
        </authorList>
    </citation>
    <scope>IDENTIFICATION</scope>
    <source>
        <tissue evidence="3">Testes</tissue>
    </source>
</reference>
<evidence type="ECO:0000256" key="1">
    <source>
        <dbReference type="SAM" id="Phobius"/>
    </source>
</evidence>
<proteinExistence type="predicted"/>
<keyword evidence="1" id="KW-0812">Transmembrane</keyword>
<keyword evidence="1" id="KW-0472">Membrane</keyword>
<name>A0ABM0GND4_SACKO</name>
<dbReference type="Proteomes" id="UP000694865">
    <property type="component" value="Unplaced"/>
</dbReference>
<gene>
    <name evidence="3" type="primary">LOC100367307</name>
</gene>
<feature type="transmembrane region" description="Helical" evidence="1">
    <location>
        <begin position="1479"/>
        <end position="1501"/>
    </location>
</feature>
<dbReference type="RefSeq" id="XP_002733777.1">
    <property type="nucleotide sequence ID" value="XM_002733731.2"/>
</dbReference>
<dbReference type="GeneID" id="100367307"/>
<evidence type="ECO:0000313" key="2">
    <source>
        <dbReference type="Proteomes" id="UP000694865"/>
    </source>
</evidence>
<protein>
    <submittedName>
        <fullName evidence="3">Mucin-22-like</fullName>
    </submittedName>
</protein>
<evidence type="ECO:0000313" key="3">
    <source>
        <dbReference type="RefSeq" id="XP_002733777.1"/>
    </source>
</evidence>